<dbReference type="OrthoDB" id="10417796at2759"/>
<name>A0A2P5DAH2_PARAD</name>
<gene>
    <name evidence="1" type="ORF">PanWU01x14_082030</name>
</gene>
<accession>A0A2P5DAH2</accession>
<proteinExistence type="predicted"/>
<keyword evidence="2" id="KW-1185">Reference proteome</keyword>
<sequence length="107" mass="12238">MTKLVFGQGCTNFKPQPNTLFLNSTNHACLIIPNGAIPKFNQSCMFDHSKWHCQTIRVIYPSLKSLYFSVRHYIKQEKCHLEIASTERDAIKLGISQVVFSVNAYTE</sequence>
<dbReference type="Proteomes" id="UP000237105">
    <property type="component" value="Unassembled WGS sequence"/>
</dbReference>
<evidence type="ECO:0000313" key="2">
    <source>
        <dbReference type="Proteomes" id="UP000237105"/>
    </source>
</evidence>
<dbReference type="EMBL" id="JXTB01000051">
    <property type="protein sequence ID" value="PON70279.1"/>
    <property type="molecule type" value="Genomic_DNA"/>
</dbReference>
<comment type="caution">
    <text evidence="1">The sequence shown here is derived from an EMBL/GenBank/DDBJ whole genome shotgun (WGS) entry which is preliminary data.</text>
</comment>
<dbReference type="AlphaFoldDB" id="A0A2P5DAH2"/>
<reference evidence="2" key="1">
    <citation type="submission" date="2016-06" db="EMBL/GenBank/DDBJ databases">
        <title>Parallel loss of symbiosis genes in relatives of nitrogen-fixing non-legume Parasponia.</title>
        <authorList>
            <person name="Van Velzen R."/>
            <person name="Holmer R."/>
            <person name="Bu F."/>
            <person name="Rutten L."/>
            <person name="Van Zeijl A."/>
            <person name="Liu W."/>
            <person name="Santuari L."/>
            <person name="Cao Q."/>
            <person name="Sharma T."/>
            <person name="Shen D."/>
            <person name="Roswanjaya Y."/>
            <person name="Wardhani T."/>
            <person name="Kalhor M.S."/>
            <person name="Jansen J."/>
            <person name="Van den Hoogen J."/>
            <person name="Gungor B."/>
            <person name="Hartog M."/>
            <person name="Hontelez J."/>
            <person name="Verver J."/>
            <person name="Yang W.-C."/>
            <person name="Schijlen E."/>
            <person name="Repin R."/>
            <person name="Schilthuizen M."/>
            <person name="Schranz E."/>
            <person name="Heidstra R."/>
            <person name="Miyata K."/>
            <person name="Fedorova E."/>
            <person name="Kohlen W."/>
            <person name="Bisseling T."/>
            <person name="Smit S."/>
            <person name="Geurts R."/>
        </authorList>
    </citation>
    <scope>NUCLEOTIDE SEQUENCE [LARGE SCALE GENOMIC DNA]</scope>
    <source>
        <strain evidence="2">cv. WU1-14</strain>
    </source>
</reference>
<organism evidence="1 2">
    <name type="scientific">Parasponia andersonii</name>
    <name type="common">Sponia andersonii</name>
    <dbReference type="NCBI Taxonomy" id="3476"/>
    <lineage>
        <taxon>Eukaryota</taxon>
        <taxon>Viridiplantae</taxon>
        <taxon>Streptophyta</taxon>
        <taxon>Embryophyta</taxon>
        <taxon>Tracheophyta</taxon>
        <taxon>Spermatophyta</taxon>
        <taxon>Magnoliopsida</taxon>
        <taxon>eudicotyledons</taxon>
        <taxon>Gunneridae</taxon>
        <taxon>Pentapetalae</taxon>
        <taxon>rosids</taxon>
        <taxon>fabids</taxon>
        <taxon>Rosales</taxon>
        <taxon>Cannabaceae</taxon>
        <taxon>Parasponia</taxon>
    </lineage>
</organism>
<protein>
    <submittedName>
        <fullName evidence="1">Uncharacterized protein</fullName>
    </submittedName>
</protein>
<evidence type="ECO:0000313" key="1">
    <source>
        <dbReference type="EMBL" id="PON70279.1"/>
    </source>
</evidence>